<evidence type="ECO:0000256" key="4">
    <source>
        <dbReference type="ARBA" id="ARBA00022679"/>
    </source>
</evidence>
<organism evidence="12 13">
    <name type="scientific">Actinoplanes auranticolor</name>
    <dbReference type="NCBI Taxonomy" id="47988"/>
    <lineage>
        <taxon>Bacteria</taxon>
        <taxon>Bacillati</taxon>
        <taxon>Actinomycetota</taxon>
        <taxon>Actinomycetes</taxon>
        <taxon>Micromonosporales</taxon>
        <taxon>Micromonosporaceae</taxon>
        <taxon>Actinoplanes</taxon>
    </lineage>
</organism>
<keyword evidence="7" id="KW-0067">ATP-binding</keyword>
<evidence type="ECO:0000256" key="7">
    <source>
        <dbReference type="ARBA" id="ARBA00022840"/>
    </source>
</evidence>
<evidence type="ECO:0000256" key="9">
    <source>
        <dbReference type="SAM" id="Phobius"/>
    </source>
</evidence>
<dbReference type="GO" id="GO:0005524">
    <property type="term" value="F:ATP binding"/>
    <property type="evidence" value="ECO:0007669"/>
    <property type="project" value="UniProtKB-KW"/>
</dbReference>
<keyword evidence="9" id="KW-0472">Membrane</keyword>
<keyword evidence="4" id="KW-0808">Transferase</keyword>
<dbReference type="GO" id="GO:0046983">
    <property type="term" value="F:protein dimerization activity"/>
    <property type="evidence" value="ECO:0007669"/>
    <property type="project" value="InterPro"/>
</dbReference>
<dbReference type="InterPro" id="IPR036890">
    <property type="entry name" value="HATPase_C_sf"/>
</dbReference>
<feature type="transmembrane region" description="Helical" evidence="9">
    <location>
        <begin position="85"/>
        <end position="101"/>
    </location>
</feature>
<dbReference type="AlphaFoldDB" id="A0A919S7U9"/>
<gene>
    <name evidence="12" type="ORF">Aau02nite_26750</name>
</gene>
<evidence type="ECO:0000256" key="2">
    <source>
        <dbReference type="ARBA" id="ARBA00012438"/>
    </source>
</evidence>
<evidence type="ECO:0000256" key="1">
    <source>
        <dbReference type="ARBA" id="ARBA00000085"/>
    </source>
</evidence>
<dbReference type="Pfam" id="PF07730">
    <property type="entry name" value="HisKA_3"/>
    <property type="match status" value="1"/>
</dbReference>
<dbReference type="Proteomes" id="UP000681340">
    <property type="component" value="Unassembled WGS sequence"/>
</dbReference>
<evidence type="ECO:0000259" key="10">
    <source>
        <dbReference type="Pfam" id="PF07730"/>
    </source>
</evidence>
<evidence type="ECO:0000313" key="12">
    <source>
        <dbReference type="EMBL" id="GIM67286.1"/>
    </source>
</evidence>
<dbReference type="SUPFAM" id="SSF55874">
    <property type="entry name" value="ATPase domain of HSP90 chaperone/DNA topoisomerase II/histidine kinase"/>
    <property type="match status" value="1"/>
</dbReference>
<keyword evidence="5" id="KW-0547">Nucleotide-binding</keyword>
<keyword evidence="6 12" id="KW-0418">Kinase</keyword>
<keyword evidence="3" id="KW-0597">Phosphoprotein</keyword>
<dbReference type="GO" id="GO:0000155">
    <property type="term" value="F:phosphorelay sensor kinase activity"/>
    <property type="evidence" value="ECO:0007669"/>
    <property type="project" value="InterPro"/>
</dbReference>
<dbReference type="GO" id="GO:0016020">
    <property type="term" value="C:membrane"/>
    <property type="evidence" value="ECO:0007669"/>
    <property type="project" value="InterPro"/>
</dbReference>
<sequence>MHVIAHLRRVAHDRPHVADGAIAALVWVATLLTTAGPGHLDGPGSVLPATVACLVLAVRRRWPYPVLLVSTVAAELFLAHQPGTGDILVLAAPLVALYTVAESSDRRRSLLVGGLLVLALGAFHTIGAPARWLGPENVALAALGGLAVAAGEASRNRRAYLAEVLLRAEDAERDREAETRRRLTEERLRIARDLHDSVGHHLALINVQAGVARHVLTGQPAPVRETFDRIRQGSRAALEELRDTVGLLRRPGDENAPVEPTVGLAALDDLLNSFTRSGLRIACDRHGDTTHLSWAADVTAYRVVQESLTNVCKHAGPVKVRLSVRREREMLTVIVDNDGPAVTGPAVTGAAADAHGIVGMRERVAALGGTLLAGPWATGGGFRVTAVLPAGRPA</sequence>
<evidence type="ECO:0000313" key="13">
    <source>
        <dbReference type="Proteomes" id="UP000681340"/>
    </source>
</evidence>
<evidence type="ECO:0000256" key="6">
    <source>
        <dbReference type="ARBA" id="ARBA00022777"/>
    </source>
</evidence>
<keyword evidence="13" id="KW-1185">Reference proteome</keyword>
<feature type="domain" description="Signal transduction histidine kinase subgroup 3 dimerisation and phosphoacceptor" evidence="10">
    <location>
        <begin position="186"/>
        <end position="252"/>
    </location>
</feature>
<dbReference type="RefSeq" id="WP_212988673.1">
    <property type="nucleotide sequence ID" value="NZ_BAABEA010000019.1"/>
</dbReference>
<evidence type="ECO:0000259" key="11">
    <source>
        <dbReference type="Pfam" id="PF23539"/>
    </source>
</evidence>
<proteinExistence type="predicted"/>
<feature type="transmembrane region" description="Helical" evidence="9">
    <location>
        <begin position="108"/>
        <end position="126"/>
    </location>
</feature>
<evidence type="ECO:0000256" key="3">
    <source>
        <dbReference type="ARBA" id="ARBA00022553"/>
    </source>
</evidence>
<protein>
    <recommendedName>
        <fullName evidence="2">histidine kinase</fullName>
        <ecNumber evidence="2">2.7.13.3</ecNumber>
    </recommendedName>
</protein>
<feature type="domain" description="DUF7134" evidence="11">
    <location>
        <begin position="9"/>
        <end position="158"/>
    </location>
</feature>
<keyword evidence="9" id="KW-1133">Transmembrane helix</keyword>
<keyword evidence="9" id="KW-0812">Transmembrane</keyword>
<comment type="caution">
    <text evidence="12">The sequence shown here is derived from an EMBL/GenBank/DDBJ whole genome shotgun (WGS) entry which is preliminary data.</text>
</comment>
<dbReference type="Gene3D" id="3.30.565.10">
    <property type="entry name" value="Histidine kinase-like ATPase, C-terminal domain"/>
    <property type="match status" value="1"/>
</dbReference>
<comment type="catalytic activity">
    <reaction evidence="1">
        <text>ATP + protein L-histidine = ADP + protein N-phospho-L-histidine.</text>
        <dbReference type="EC" id="2.7.13.3"/>
    </reaction>
</comment>
<dbReference type="InterPro" id="IPR050482">
    <property type="entry name" value="Sensor_HK_TwoCompSys"/>
</dbReference>
<dbReference type="InterPro" id="IPR011712">
    <property type="entry name" value="Sig_transdc_His_kin_sub3_dim/P"/>
</dbReference>
<dbReference type="Gene3D" id="1.20.5.1930">
    <property type="match status" value="1"/>
</dbReference>
<dbReference type="PANTHER" id="PTHR24421:SF10">
    <property type="entry name" value="NITRATE_NITRITE SENSOR PROTEIN NARQ"/>
    <property type="match status" value="1"/>
</dbReference>
<dbReference type="CDD" id="cd16917">
    <property type="entry name" value="HATPase_UhpB-NarQ-NarX-like"/>
    <property type="match status" value="1"/>
</dbReference>
<dbReference type="Pfam" id="PF23539">
    <property type="entry name" value="DUF7134"/>
    <property type="match status" value="1"/>
</dbReference>
<keyword evidence="8" id="KW-0902">Two-component regulatory system</keyword>
<reference evidence="12" key="1">
    <citation type="submission" date="2021-03" db="EMBL/GenBank/DDBJ databases">
        <title>Whole genome shotgun sequence of Actinoplanes auranticolor NBRC 12245.</title>
        <authorList>
            <person name="Komaki H."/>
            <person name="Tamura T."/>
        </authorList>
    </citation>
    <scope>NUCLEOTIDE SEQUENCE</scope>
    <source>
        <strain evidence="12">NBRC 12245</strain>
    </source>
</reference>
<dbReference type="InterPro" id="IPR055558">
    <property type="entry name" value="DUF7134"/>
</dbReference>
<evidence type="ECO:0000256" key="5">
    <source>
        <dbReference type="ARBA" id="ARBA00022741"/>
    </source>
</evidence>
<evidence type="ECO:0000256" key="8">
    <source>
        <dbReference type="ARBA" id="ARBA00023012"/>
    </source>
</evidence>
<dbReference type="EMBL" id="BOQL01000021">
    <property type="protein sequence ID" value="GIM67286.1"/>
    <property type="molecule type" value="Genomic_DNA"/>
</dbReference>
<dbReference type="EC" id="2.7.13.3" evidence="2"/>
<name>A0A919S7U9_9ACTN</name>
<accession>A0A919S7U9</accession>
<dbReference type="PANTHER" id="PTHR24421">
    <property type="entry name" value="NITRATE/NITRITE SENSOR PROTEIN NARX-RELATED"/>
    <property type="match status" value="1"/>
</dbReference>